<proteinExistence type="predicted"/>
<reference evidence="1 2" key="1">
    <citation type="submission" date="2021-08" db="EMBL/GenBank/DDBJ databases">
        <authorList>
            <person name="Peeters C."/>
        </authorList>
    </citation>
    <scope>NUCLEOTIDE SEQUENCE [LARGE SCALE GENOMIC DNA]</scope>
    <source>
        <strain evidence="1 2">LMG 23994</strain>
    </source>
</reference>
<protein>
    <submittedName>
        <fullName evidence="1">Uncharacterized protein</fullName>
    </submittedName>
</protein>
<keyword evidence="2" id="KW-1185">Reference proteome</keyword>
<comment type="caution">
    <text evidence="1">The sequence shown here is derived from an EMBL/GenBank/DDBJ whole genome shotgun (WGS) entry which is preliminary data.</text>
</comment>
<gene>
    <name evidence="1" type="ORF">LMG23994_05202</name>
</gene>
<evidence type="ECO:0000313" key="1">
    <source>
        <dbReference type="EMBL" id="CAG9183641.1"/>
    </source>
</evidence>
<name>A0ABM8XTH1_9BURK</name>
<sequence>MRKRDLMRALSSPDFCLPSNQKPSERAVFLHSEEMESCCSILAKLMNASLNQDPAGRHRNSLPLPDVDLPMVF</sequence>
<dbReference type="Proteomes" id="UP000701702">
    <property type="component" value="Unassembled WGS sequence"/>
</dbReference>
<dbReference type="EMBL" id="CAJZAF010000035">
    <property type="protein sequence ID" value="CAG9183641.1"/>
    <property type="molecule type" value="Genomic_DNA"/>
</dbReference>
<organism evidence="1 2">
    <name type="scientific">Cupriavidus pinatubonensis</name>
    <dbReference type="NCBI Taxonomy" id="248026"/>
    <lineage>
        <taxon>Bacteria</taxon>
        <taxon>Pseudomonadati</taxon>
        <taxon>Pseudomonadota</taxon>
        <taxon>Betaproteobacteria</taxon>
        <taxon>Burkholderiales</taxon>
        <taxon>Burkholderiaceae</taxon>
        <taxon>Cupriavidus</taxon>
    </lineage>
</organism>
<evidence type="ECO:0000313" key="2">
    <source>
        <dbReference type="Proteomes" id="UP000701702"/>
    </source>
</evidence>
<accession>A0ABM8XTH1</accession>